<keyword evidence="4" id="KW-0677">Repeat</keyword>
<dbReference type="SUPFAM" id="SSF52540">
    <property type="entry name" value="P-loop containing nucleoside triphosphate hydrolases"/>
    <property type="match status" value="2"/>
</dbReference>
<accession>A0A7W9FQ56</accession>
<dbReference type="InterPro" id="IPR050107">
    <property type="entry name" value="ABC_carbohydrate_import_ATPase"/>
</dbReference>
<keyword evidence="9" id="KW-1185">Reference proteome</keyword>
<dbReference type="PANTHER" id="PTHR43790">
    <property type="entry name" value="CARBOHYDRATE TRANSPORT ATP-BINDING PROTEIN MG119-RELATED"/>
    <property type="match status" value="1"/>
</dbReference>
<dbReference type="InterPro" id="IPR003593">
    <property type="entry name" value="AAA+_ATPase"/>
</dbReference>
<evidence type="ECO:0000256" key="3">
    <source>
        <dbReference type="ARBA" id="ARBA00022597"/>
    </source>
</evidence>
<dbReference type="SMART" id="SM00382">
    <property type="entry name" value="AAA"/>
    <property type="match status" value="2"/>
</dbReference>
<dbReference type="InterPro" id="IPR003439">
    <property type="entry name" value="ABC_transporter-like_ATP-bd"/>
</dbReference>
<dbReference type="GO" id="GO:0005524">
    <property type="term" value="F:ATP binding"/>
    <property type="evidence" value="ECO:0007669"/>
    <property type="project" value="UniProtKB-KW"/>
</dbReference>
<dbReference type="InterPro" id="IPR027417">
    <property type="entry name" value="P-loop_NTPase"/>
</dbReference>
<evidence type="ECO:0000256" key="2">
    <source>
        <dbReference type="ARBA" id="ARBA00022448"/>
    </source>
</evidence>
<evidence type="ECO:0000256" key="6">
    <source>
        <dbReference type="ARBA" id="ARBA00022840"/>
    </source>
</evidence>
<feature type="domain" description="ABC transporter" evidence="7">
    <location>
        <begin position="259"/>
        <end position="500"/>
    </location>
</feature>
<evidence type="ECO:0000256" key="1">
    <source>
        <dbReference type="ARBA" id="ARBA00005417"/>
    </source>
</evidence>
<dbReference type="RefSeq" id="WP_343061225.1">
    <property type="nucleotide sequence ID" value="NZ_JACHOO010000010.1"/>
</dbReference>
<dbReference type="GO" id="GO:0016887">
    <property type="term" value="F:ATP hydrolysis activity"/>
    <property type="evidence" value="ECO:0007669"/>
    <property type="project" value="InterPro"/>
</dbReference>
<keyword evidence="5" id="KW-0547">Nucleotide-binding</keyword>
<keyword evidence="2" id="KW-0813">Transport</keyword>
<dbReference type="Gene3D" id="3.40.50.300">
    <property type="entry name" value="P-loop containing nucleotide triphosphate hydrolases"/>
    <property type="match status" value="2"/>
</dbReference>
<keyword evidence="6 8" id="KW-0067">ATP-binding</keyword>
<dbReference type="CDD" id="cd03216">
    <property type="entry name" value="ABC_Carb_Monos_I"/>
    <property type="match status" value="1"/>
</dbReference>
<comment type="caution">
    <text evidence="8">The sequence shown here is derived from an EMBL/GenBank/DDBJ whole genome shotgun (WGS) entry which is preliminary data.</text>
</comment>
<evidence type="ECO:0000256" key="5">
    <source>
        <dbReference type="ARBA" id="ARBA00022741"/>
    </source>
</evidence>
<reference evidence="8 9" key="1">
    <citation type="submission" date="2020-08" db="EMBL/GenBank/DDBJ databases">
        <title>Genomic Encyclopedia of Type Strains, Phase IV (KMG-IV): sequencing the most valuable type-strain genomes for metagenomic binning, comparative biology and taxonomic classification.</title>
        <authorList>
            <person name="Goeker M."/>
        </authorList>
    </citation>
    <scope>NUCLEOTIDE SEQUENCE [LARGE SCALE GENOMIC DNA]</scope>
    <source>
        <strain evidence="8 9">DSM 16268</strain>
    </source>
</reference>
<dbReference type="InterPro" id="IPR017871">
    <property type="entry name" value="ABC_transporter-like_CS"/>
</dbReference>
<comment type="similarity">
    <text evidence="1">Belongs to the ABC transporter superfamily.</text>
</comment>
<dbReference type="PANTHER" id="PTHR43790:SF9">
    <property type="entry name" value="GALACTOFURANOSE TRANSPORTER ATP-BINDING PROTEIN YTFR"/>
    <property type="match status" value="1"/>
</dbReference>
<dbReference type="EMBL" id="JACHOO010000010">
    <property type="protein sequence ID" value="MBB5754834.1"/>
    <property type="molecule type" value="Genomic_DNA"/>
</dbReference>
<evidence type="ECO:0000259" key="7">
    <source>
        <dbReference type="PROSITE" id="PS50893"/>
    </source>
</evidence>
<dbReference type="AlphaFoldDB" id="A0A7W9FQ56"/>
<dbReference type="PROSITE" id="PS00211">
    <property type="entry name" value="ABC_TRANSPORTER_1"/>
    <property type="match status" value="1"/>
</dbReference>
<dbReference type="PROSITE" id="PS50893">
    <property type="entry name" value="ABC_TRANSPORTER_2"/>
    <property type="match status" value="2"/>
</dbReference>
<dbReference type="Pfam" id="PF00005">
    <property type="entry name" value="ABC_tran"/>
    <property type="match status" value="2"/>
</dbReference>
<sequence>MTTAAVAARGEAPSRLSVRGIVKRYPGTLALGGVDLTLRAGEIHALAGQNGAGKSTLIRILAGVEPQDEGRIDFEGRTVRPGDRTLPIAFIHQDLALVDTMTVAENLALYDGYRRGPLGLVDWAGVRRKARTLLEAVGCTIDPTKTIAELSMAERSMVAIARAVARDAKVLVLDEPTAALPASDVAVLFGVLRRLQARGVAMLYVTHRMDEIFTLADHVTVLRDGMVVASRPLAEFTPASLVTAVTGRAIDQLYPEKAVETGEALVTVEKLSVEAFGPVDLTLRQGEILALVGLRGAGHEAIGRTIAGVLPPKAGRVLVRGALVPPGIAGAIAAGIGFVSGRRAEEAIAASLAVRENIYLNPAFLGAGGFGFRDAERGAALDLSRRFAIDPHDPERMAATLSGGNQQKVVLARWVAAASDVLVLEEPTAGVDVGAKTEIYQIITRLMRDGHAALLVSSDFEEVAGLAHRALVFDRGRIVRQLTGADVTVAQISLHASASDKDSPK</sequence>
<feature type="domain" description="ABC transporter" evidence="7">
    <location>
        <begin position="16"/>
        <end position="249"/>
    </location>
</feature>
<evidence type="ECO:0000313" key="8">
    <source>
        <dbReference type="EMBL" id="MBB5754834.1"/>
    </source>
</evidence>
<gene>
    <name evidence="8" type="ORF">GGQ63_003926</name>
</gene>
<dbReference type="Proteomes" id="UP000523821">
    <property type="component" value="Unassembled WGS sequence"/>
</dbReference>
<protein>
    <submittedName>
        <fullName evidence="8">Ribose transport system ATP-binding protein</fullName>
    </submittedName>
</protein>
<evidence type="ECO:0000256" key="4">
    <source>
        <dbReference type="ARBA" id="ARBA00022737"/>
    </source>
</evidence>
<proteinExistence type="inferred from homology"/>
<evidence type="ECO:0000313" key="9">
    <source>
        <dbReference type="Proteomes" id="UP000523821"/>
    </source>
</evidence>
<dbReference type="CDD" id="cd03215">
    <property type="entry name" value="ABC_Carb_Monos_II"/>
    <property type="match status" value="1"/>
</dbReference>
<organism evidence="8 9">
    <name type="scientific">Prosthecomicrobium pneumaticum</name>
    <dbReference type="NCBI Taxonomy" id="81895"/>
    <lineage>
        <taxon>Bacteria</taxon>
        <taxon>Pseudomonadati</taxon>
        <taxon>Pseudomonadota</taxon>
        <taxon>Alphaproteobacteria</taxon>
        <taxon>Hyphomicrobiales</taxon>
        <taxon>Kaistiaceae</taxon>
        <taxon>Prosthecomicrobium</taxon>
    </lineage>
</organism>
<name>A0A7W9FQ56_9HYPH</name>
<keyword evidence="3" id="KW-0762">Sugar transport</keyword>